<dbReference type="AlphaFoldDB" id="A0A5C5SDL2"/>
<evidence type="ECO:0000256" key="2">
    <source>
        <dbReference type="ARBA" id="ARBA00022723"/>
    </source>
</evidence>
<dbReference type="InterPro" id="IPR020855">
    <property type="entry name" value="Ureohydrolase_Mn_BS"/>
</dbReference>
<dbReference type="InterPro" id="IPR006035">
    <property type="entry name" value="Ureohydrolase"/>
</dbReference>
<dbReference type="PANTHER" id="PTHR11358">
    <property type="entry name" value="ARGINASE/AGMATINASE"/>
    <property type="match status" value="1"/>
</dbReference>
<dbReference type="EMBL" id="VOHL01000001">
    <property type="protein sequence ID" value="TWS98864.1"/>
    <property type="molecule type" value="Genomic_DNA"/>
</dbReference>
<dbReference type="PROSITE" id="PS51409">
    <property type="entry name" value="ARGINASE_2"/>
    <property type="match status" value="1"/>
</dbReference>
<protein>
    <submittedName>
        <fullName evidence="5">Arginase family protein</fullName>
    </submittedName>
</protein>
<evidence type="ECO:0000256" key="1">
    <source>
        <dbReference type="ARBA" id="ARBA00009227"/>
    </source>
</evidence>
<dbReference type="Proteomes" id="UP000317430">
    <property type="component" value="Unassembled WGS sequence"/>
</dbReference>
<gene>
    <name evidence="5" type="ORF">FRX57_01245</name>
</gene>
<dbReference type="GO" id="GO:0046872">
    <property type="term" value="F:metal ion binding"/>
    <property type="evidence" value="ECO:0007669"/>
    <property type="project" value="UniProtKB-KW"/>
</dbReference>
<dbReference type="OrthoDB" id="9788689at2"/>
<dbReference type="Gene3D" id="3.40.800.10">
    <property type="entry name" value="Ureohydrolase domain"/>
    <property type="match status" value="1"/>
</dbReference>
<evidence type="ECO:0000313" key="6">
    <source>
        <dbReference type="Proteomes" id="UP000317430"/>
    </source>
</evidence>
<organism evidence="5 6">
    <name type="scientific">Streptococcus cuniculipharyngis</name>
    <dbReference type="NCBI Taxonomy" id="1562651"/>
    <lineage>
        <taxon>Bacteria</taxon>
        <taxon>Bacillati</taxon>
        <taxon>Bacillota</taxon>
        <taxon>Bacilli</taxon>
        <taxon>Lactobacillales</taxon>
        <taxon>Streptococcaceae</taxon>
        <taxon>Streptococcus</taxon>
    </lineage>
</organism>
<accession>A0A5C5SDL2</accession>
<dbReference type="SUPFAM" id="SSF52768">
    <property type="entry name" value="Arginase/deacetylase"/>
    <property type="match status" value="1"/>
</dbReference>
<dbReference type="PANTHER" id="PTHR11358:SF26">
    <property type="entry name" value="GUANIDINO ACID HYDROLASE, MITOCHONDRIAL"/>
    <property type="match status" value="1"/>
</dbReference>
<keyword evidence="6" id="KW-1185">Reference proteome</keyword>
<sequence length="365" mass="41861">MRIKKEDISARKLENSIELSNLQTGQKIIINEYTYNLILEMIEEPLGCYDKDSSEKNLILNYLQEVNLVESDLNYNLPPIIKPDTLLSDLNTDSNIVFIGAPYDAGSTGTTGSKVAPEYFRRYFSGISNNYNNLFMENCEYPYRSNILGRVIDIGDILYLSGESIVDFQNRIKQVISLNSSSKILVMGGDHSISSSIVESLSTDLKQNIVFVKFDAHYDCSGTFRKLPLNHHNYIEKIREIERIDEIIHIGVREPKLPFYNVGDDKVFSDYDNFKRYFSSGKVKNVYISIDIDVLEPLINPGTSYQVPEGFEVSDILKYLDLLKNYNIIGADIVEYNPLLDKNNLSFYNVKKIFEKLVEIMEYSL</sequence>
<evidence type="ECO:0000313" key="5">
    <source>
        <dbReference type="EMBL" id="TWS98864.1"/>
    </source>
</evidence>
<dbReference type="InterPro" id="IPR023696">
    <property type="entry name" value="Ureohydrolase_dom_sf"/>
</dbReference>
<proteinExistence type="inferred from homology"/>
<keyword evidence="3 4" id="KW-0378">Hydrolase</keyword>
<reference evidence="5 6" key="1">
    <citation type="submission" date="2019-08" db="EMBL/GenBank/DDBJ databases">
        <authorList>
            <person name="Lei W."/>
        </authorList>
    </citation>
    <scope>NUCLEOTIDE SEQUENCE [LARGE SCALE GENOMIC DNA]</scope>
    <source>
        <strain evidence="5 6">CCUG 66496</strain>
    </source>
</reference>
<dbReference type="RefSeq" id="WP_146565848.1">
    <property type="nucleotide sequence ID" value="NZ_VOHL01000001.1"/>
</dbReference>
<dbReference type="GO" id="GO:0008783">
    <property type="term" value="F:agmatinase activity"/>
    <property type="evidence" value="ECO:0007669"/>
    <property type="project" value="TreeGrafter"/>
</dbReference>
<comment type="similarity">
    <text evidence="1">Belongs to the arginase family. Agmatinase subfamily.</text>
</comment>
<dbReference type="GO" id="GO:0033389">
    <property type="term" value="P:putrescine biosynthetic process from arginine, via agmatine"/>
    <property type="evidence" value="ECO:0007669"/>
    <property type="project" value="TreeGrafter"/>
</dbReference>
<dbReference type="Pfam" id="PF00491">
    <property type="entry name" value="Arginase"/>
    <property type="match status" value="1"/>
</dbReference>
<evidence type="ECO:0000256" key="3">
    <source>
        <dbReference type="ARBA" id="ARBA00022801"/>
    </source>
</evidence>
<name>A0A5C5SDL2_9STRE</name>
<dbReference type="PROSITE" id="PS01053">
    <property type="entry name" value="ARGINASE_1"/>
    <property type="match status" value="1"/>
</dbReference>
<evidence type="ECO:0000256" key="4">
    <source>
        <dbReference type="RuleBase" id="RU003684"/>
    </source>
</evidence>
<keyword evidence="2" id="KW-0479">Metal-binding</keyword>
<comment type="caution">
    <text evidence="5">The sequence shown here is derived from an EMBL/GenBank/DDBJ whole genome shotgun (WGS) entry which is preliminary data.</text>
</comment>